<feature type="repeat" description="Solcar" evidence="8">
    <location>
        <begin position="21"/>
        <end position="112"/>
    </location>
</feature>
<evidence type="ECO:0000256" key="1">
    <source>
        <dbReference type="ARBA" id="ARBA00004225"/>
    </source>
</evidence>
<dbReference type="AlphaFoldDB" id="A0A1M8A7Q5"/>
<dbReference type="InterPro" id="IPR002067">
    <property type="entry name" value="MCP"/>
</dbReference>
<gene>
    <name evidence="10" type="ORF">MSYG_2774</name>
</gene>
<dbReference type="PRINTS" id="PR00926">
    <property type="entry name" value="MITOCARRIER"/>
</dbReference>
<accession>A0A1M8A7Q5</accession>
<dbReference type="SUPFAM" id="SSF103506">
    <property type="entry name" value="Mitochondrial carrier"/>
    <property type="match status" value="1"/>
</dbReference>
<dbReference type="OrthoDB" id="270584at2759"/>
<keyword evidence="7 8" id="KW-0472">Membrane</keyword>
<keyword evidence="11" id="KW-1185">Reference proteome</keyword>
<dbReference type="EMBL" id="LT671824">
    <property type="protein sequence ID" value="SHO78429.1"/>
    <property type="molecule type" value="Genomic_DNA"/>
</dbReference>
<evidence type="ECO:0000256" key="4">
    <source>
        <dbReference type="ARBA" id="ARBA00022737"/>
    </source>
</evidence>
<keyword evidence="6" id="KW-0496">Mitochondrion</keyword>
<organism evidence="10 11">
    <name type="scientific">Malassezia sympodialis (strain ATCC 42132)</name>
    <name type="common">Atopic eczema-associated yeast</name>
    <dbReference type="NCBI Taxonomy" id="1230383"/>
    <lineage>
        <taxon>Eukaryota</taxon>
        <taxon>Fungi</taxon>
        <taxon>Dikarya</taxon>
        <taxon>Basidiomycota</taxon>
        <taxon>Ustilaginomycotina</taxon>
        <taxon>Malasseziomycetes</taxon>
        <taxon>Malasseziales</taxon>
        <taxon>Malasseziaceae</taxon>
        <taxon>Malassezia</taxon>
    </lineage>
</organism>
<comment type="similarity">
    <text evidence="9">Belongs to the mitochondrial carrier (TC 2.A.29) family.</text>
</comment>
<protein>
    <submittedName>
        <fullName evidence="10">Similar to S.cerevisiae protein YPR011C (Mitochondrial transporter)</fullName>
    </submittedName>
</protein>
<dbReference type="VEuPathDB" id="FungiDB:MSYG_2774"/>
<proteinExistence type="inferred from homology"/>
<dbReference type="PROSITE" id="PS50920">
    <property type="entry name" value="SOLCAR"/>
    <property type="match status" value="3"/>
</dbReference>
<dbReference type="InterPro" id="IPR018108">
    <property type="entry name" value="MCP_transmembrane"/>
</dbReference>
<feature type="repeat" description="Solcar" evidence="8">
    <location>
        <begin position="244"/>
        <end position="335"/>
    </location>
</feature>
<comment type="subcellular location">
    <subcellularLocation>
        <location evidence="1">Mitochondrion membrane</location>
        <topology evidence="1">Multi-pass membrane protein</topology>
    </subcellularLocation>
</comment>
<sequence length="341" mass="37088">MNVEKDPAKRASDRDVEPGRKKLWTSLIAGGCAGAMSRTIVSPLERLKIIMQVQPTPAKGEKKAYAGVLKGLAKIWREEGFLGFMRGNGLNCLRIAPYSAVQFATYESVKGWLAHPVRHDYQTDRGEVKSYPKKELGTFGRLCAGAIAGFTSVVSTYPLDLVRSRISIASASMYIQSGKAATVMTRVPGIMETACKVYAEEGGIRGLYRGCLPTSLGVAPYVAFNFVFYESARMMLTKDDGTPPGPIVKLCLGAWAGAVSQTLTYPLDVIRRRMQVSGMKDSKLGVQDKNAVDAIRNIVARSGFRGLYYGLLPNLLKVAPSTGAYFLTYDIISGLLSPYEA</sequence>
<keyword evidence="5" id="KW-1133">Transmembrane helix</keyword>
<evidence type="ECO:0000256" key="2">
    <source>
        <dbReference type="ARBA" id="ARBA00022448"/>
    </source>
</evidence>
<dbReference type="InterPro" id="IPR023395">
    <property type="entry name" value="MCP_dom_sf"/>
</dbReference>
<evidence type="ECO:0000313" key="11">
    <source>
        <dbReference type="Proteomes" id="UP000186303"/>
    </source>
</evidence>
<name>A0A1M8A7Q5_MALS4</name>
<keyword evidence="3 8" id="KW-0812">Transmembrane</keyword>
<dbReference type="PANTHER" id="PTHR24089">
    <property type="entry name" value="SOLUTE CARRIER FAMILY 25"/>
    <property type="match status" value="1"/>
</dbReference>
<evidence type="ECO:0000256" key="3">
    <source>
        <dbReference type="ARBA" id="ARBA00022692"/>
    </source>
</evidence>
<dbReference type="Pfam" id="PF00153">
    <property type="entry name" value="Mito_carr"/>
    <property type="match status" value="3"/>
</dbReference>
<keyword evidence="2 9" id="KW-0813">Transport</keyword>
<dbReference type="Proteomes" id="UP000186303">
    <property type="component" value="Chromosome 4"/>
</dbReference>
<dbReference type="GO" id="GO:0031966">
    <property type="term" value="C:mitochondrial membrane"/>
    <property type="evidence" value="ECO:0007669"/>
    <property type="project" value="UniProtKB-SubCell"/>
</dbReference>
<feature type="repeat" description="Solcar" evidence="8">
    <location>
        <begin position="136"/>
        <end position="235"/>
    </location>
</feature>
<dbReference type="STRING" id="1230383.A0A1M8A7Q5"/>
<evidence type="ECO:0000256" key="5">
    <source>
        <dbReference type="ARBA" id="ARBA00022989"/>
    </source>
</evidence>
<evidence type="ECO:0000256" key="7">
    <source>
        <dbReference type="ARBA" id="ARBA00023136"/>
    </source>
</evidence>
<evidence type="ECO:0000256" key="6">
    <source>
        <dbReference type="ARBA" id="ARBA00023128"/>
    </source>
</evidence>
<reference evidence="11" key="1">
    <citation type="journal article" date="2017" name="Nucleic Acids Res.">
        <title>Proteogenomics produces comprehensive and highly accurate protein-coding gene annotation in a complete genome assembly of Malassezia sympodialis.</title>
        <authorList>
            <person name="Zhu Y."/>
            <person name="Engstroem P.G."/>
            <person name="Tellgren-Roth C."/>
            <person name="Baudo C.D."/>
            <person name="Kennell J.C."/>
            <person name="Sun S."/>
            <person name="Billmyre R.B."/>
            <person name="Schroeder M.S."/>
            <person name="Andersson A."/>
            <person name="Holm T."/>
            <person name="Sigurgeirsson B."/>
            <person name="Wu G."/>
            <person name="Sankaranarayanan S.R."/>
            <person name="Siddharthan R."/>
            <person name="Sanyal K."/>
            <person name="Lundeberg J."/>
            <person name="Nystedt B."/>
            <person name="Boekhout T."/>
            <person name="Dawson T.L. Jr."/>
            <person name="Heitman J."/>
            <person name="Scheynius A."/>
            <person name="Lehtioe J."/>
        </authorList>
    </citation>
    <scope>NUCLEOTIDE SEQUENCE [LARGE SCALE GENOMIC DNA]</scope>
    <source>
        <strain evidence="11">ATCC 42132</strain>
    </source>
</reference>
<evidence type="ECO:0000256" key="9">
    <source>
        <dbReference type="RuleBase" id="RU000488"/>
    </source>
</evidence>
<dbReference type="GO" id="GO:0055085">
    <property type="term" value="P:transmembrane transport"/>
    <property type="evidence" value="ECO:0007669"/>
    <property type="project" value="InterPro"/>
</dbReference>
<evidence type="ECO:0000256" key="8">
    <source>
        <dbReference type="PROSITE-ProRule" id="PRU00282"/>
    </source>
</evidence>
<keyword evidence="4" id="KW-0677">Repeat</keyword>
<dbReference type="OMA" id="YKMSVPK"/>
<dbReference type="Gene3D" id="1.50.40.10">
    <property type="entry name" value="Mitochondrial carrier domain"/>
    <property type="match status" value="1"/>
</dbReference>
<evidence type="ECO:0000313" key="10">
    <source>
        <dbReference type="EMBL" id="SHO78429.1"/>
    </source>
</evidence>